<evidence type="ECO:0000313" key="2">
    <source>
        <dbReference type="Proteomes" id="UP000215559"/>
    </source>
</evidence>
<evidence type="ECO:0000313" key="1">
    <source>
        <dbReference type="EMBL" id="OYD14504.1"/>
    </source>
</evidence>
<accession>A0A235BQK0</accession>
<name>A0A235BQK0_UNCW3</name>
<dbReference type="EMBL" id="NOZP01000154">
    <property type="protein sequence ID" value="OYD14504.1"/>
    <property type="molecule type" value="Genomic_DNA"/>
</dbReference>
<proteinExistence type="predicted"/>
<reference evidence="1 2" key="1">
    <citation type="submission" date="2017-07" db="EMBL/GenBank/DDBJ databases">
        <title>Recovery of genomes from metagenomes via a dereplication, aggregation, and scoring strategy.</title>
        <authorList>
            <person name="Sieber C.M."/>
            <person name="Probst A.J."/>
            <person name="Sharrar A."/>
            <person name="Thomas B.C."/>
            <person name="Hess M."/>
            <person name="Tringe S.G."/>
            <person name="Banfield J.F."/>
        </authorList>
    </citation>
    <scope>NUCLEOTIDE SEQUENCE [LARGE SCALE GENOMIC DNA]</scope>
    <source>
        <strain evidence="1">JGI_Cruoil_03_51_56</strain>
    </source>
</reference>
<organism evidence="1 2">
    <name type="scientific">candidate division WOR-3 bacterium JGI_Cruoil_03_51_56</name>
    <dbReference type="NCBI Taxonomy" id="1973747"/>
    <lineage>
        <taxon>Bacteria</taxon>
        <taxon>Bacteria division WOR-3</taxon>
    </lineage>
</organism>
<comment type="caution">
    <text evidence="1">The sequence shown here is derived from an EMBL/GenBank/DDBJ whole genome shotgun (WGS) entry which is preliminary data.</text>
</comment>
<protein>
    <submittedName>
        <fullName evidence="1">Uncharacterized protein</fullName>
    </submittedName>
</protein>
<dbReference type="AlphaFoldDB" id="A0A235BQK0"/>
<dbReference type="Proteomes" id="UP000215559">
    <property type="component" value="Unassembled WGS sequence"/>
</dbReference>
<gene>
    <name evidence="1" type="ORF">CH330_08460</name>
</gene>
<sequence length="153" mass="16858">MRKSVTEVVARAVTNTVSDFVTDVIKRKVTMPVWRVLSSPVTKAVSKRVTGPVAPRTVVFGGEYFCKMRIVGLLSAGLYFGPLWSLTRPEALAACWLLTSYRRPPSANRGKRLRVLEFGPSTPSFLCLSVVYSSFLAHADRLPLAAIRLAICD</sequence>